<dbReference type="EMBL" id="CP159373">
    <property type="protein sequence ID" value="XCN75239.1"/>
    <property type="molecule type" value="Genomic_DNA"/>
</dbReference>
<reference evidence="1" key="2">
    <citation type="submission" date="2024-06" db="EMBL/GenBank/DDBJ databases">
        <authorList>
            <person name="Plum-Jensen L.E."/>
            <person name="Schramm A."/>
            <person name="Marshall I.P.G."/>
        </authorList>
    </citation>
    <scope>NUCLEOTIDE SEQUENCE</scope>
    <source>
        <strain evidence="1">Rat1</strain>
    </source>
</reference>
<sequence>MVQELAAGLELAADDPFELTALVHHYTAWQQDFFRSILTQKEGGGIAQAVSTAPVISDCISNQEAVYQVQQGFSQLRQAMLEEFNQLRKELQKG</sequence>
<protein>
    <submittedName>
        <fullName evidence="1">Uncharacterized protein</fullName>
    </submittedName>
</protein>
<accession>A0AAU8M114</accession>
<proteinExistence type="predicted"/>
<evidence type="ECO:0000313" key="1">
    <source>
        <dbReference type="EMBL" id="XCN75239.1"/>
    </source>
</evidence>
<dbReference type="KEGG" id="eaj:Q3M24_11065"/>
<dbReference type="AlphaFoldDB" id="A0AAU8M114"/>
<name>A0AAU8M114_9BACT</name>
<organism evidence="1">
    <name type="scientific">Candidatus Electrothrix aestuarii</name>
    <dbReference type="NCBI Taxonomy" id="3062594"/>
    <lineage>
        <taxon>Bacteria</taxon>
        <taxon>Pseudomonadati</taxon>
        <taxon>Thermodesulfobacteriota</taxon>
        <taxon>Desulfobulbia</taxon>
        <taxon>Desulfobulbales</taxon>
        <taxon>Desulfobulbaceae</taxon>
        <taxon>Candidatus Electrothrix</taxon>
    </lineage>
</organism>
<gene>
    <name evidence="1" type="ORF">Q3M24_11065</name>
</gene>
<reference evidence="1" key="1">
    <citation type="journal article" date="2024" name="Syst. Appl. Microbiol.">
        <title>First single-strain enrichments of Electrothrix cable bacteria, description of E. aestuarii sp. nov. and E. rattekaaiensis sp. nov., and proposal of a cable bacteria taxonomy following the rules of the SeqCode.</title>
        <authorList>
            <person name="Plum-Jensen L.E."/>
            <person name="Schramm A."/>
            <person name="Marshall I.P.G."/>
        </authorList>
    </citation>
    <scope>NUCLEOTIDE SEQUENCE</scope>
    <source>
        <strain evidence="1">Rat1</strain>
    </source>
</reference>